<dbReference type="InterPro" id="IPR011711">
    <property type="entry name" value="GntR_C"/>
</dbReference>
<dbReference type="PROSITE" id="PS50949">
    <property type="entry name" value="HTH_GNTR"/>
    <property type="match status" value="1"/>
</dbReference>
<evidence type="ECO:0000313" key="5">
    <source>
        <dbReference type="EMBL" id="KRR22785.1"/>
    </source>
</evidence>
<dbReference type="Gene3D" id="1.10.10.10">
    <property type="entry name" value="Winged helix-like DNA-binding domain superfamily/Winged helix DNA-binding domain"/>
    <property type="match status" value="1"/>
</dbReference>
<dbReference type="InterPro" id="IPR036390">
    <property type="entry name" value="WH_DNA-bd_sf"/>
</dbReference>
<dbReference type="EMBL" id="LLYB01000071">
    <property type="protein sequence ID" value="KRR22785.1"/>
    <property type="molecule type" value="Genomic_DNA"/>
</dbReference>
<dbReference type="PANTHER" id="PTHR43537:SF24">
    <property type="entry name" value="GLUCONATE OPERON TRANSCRIPTIONAL REPRESSOR"/>
    <property type="match status" value="1"/>
</dbReference>
<accession>A0A0R3MSG6</accession>
<name>A0A0R3MSG6_9BRAD</name>
<evidence type="ECO:0000259" key="4">
    <source>
        <dbReference type="PROSITE" id="PS50949"/>
    </source>
</evidence>
<dbReference type="SUPFAM" id="SSF46785">
    <property type="entry name" value="Winged helix' DNA-binding domain"/>
    <property type="match status" value="1"/>
</dbReference>
<keyword evidence="2" id="KW-0238">DNA-binding</keyword>
<sequence>MDRRAKLQSTLRIEDVPTVRAIVAQKLREAIMSGTLKPGQRLVERELCEMMGVSRPSIREALRVLEADGLVNTVPHRGPVVSTISLEEAKQLYAARAVLEGYAGRECARLRDPDVVHRIGDALTRLKAAAAKQDLVGCLEAKTDFYAALIGGCRNSFVERMLKPLHDRITLLRITSMSQPKRINKSLREVTAIWRAIQSGDEELAERCCIDHVKAAAVAALDMIQRMPAKENTLPDE</sequence>
<dbReference type="GO" id="GO:0003677">
    <property type="term" value="F:DNA binding"/>
    <property type="evidence" value="ECO:0007669"/>
    <property type="project" value="UniProtKB-KW"/>
</dbReference>
<dbReference type="Proteomes" id="UP000051660">
    <property type="component" value="Unassembled WGS sequence"/>
</dbReference>
<dbReference type="InterPro" id="IPR000524">
    <property type="entry name" value="Tscrpt_reg_HTH_GntR"/>
</dbReference>
<dbReference type="SMART" id="SM00895">
    <property type="entry name" value="FCD"/>
    <property type="match status" value="1"/>
</dbReference>
<dbReference type="InterPro" id="IPR008920">
    <property type="entry name" value="TF_FadR/GntR_C"/>
</dbReference>
<dbReference type="SUPFAM" id="SSF48008">
    <property type="entry name" value="GntR ligand-binding domain-like"/>
    <property type="match status" value="1"/>
</dbReference>
<protein>
    <submittedName>
        <fullName evidence="5">GntR family transcriptional regulator</fullName>
    </submittedName>
</protein>
<keyword evidence="3" id="KW-0804">Transcription</keyword>
<dbReference type="Pfam" id="PF00392">
    <property type="entry name" value="GntR"/>
    <property type="match status" value="1"/>
</dbReference>
<proteinExistence type="predicted"/>
<dbReference type="OrthoDB" id="7846328at2"/>
<dbReference type="SMART" id="SM00345">
    <property type="entry name" value="HTH_GNTR"/>
    <property type="match status" value="1"/>
</dbReference>
<feature type="domain" description="HTH gntR-type" evidence="4">
    <location>
        <begin position="17"/>
        <end position="84"/>
    </location>
</feature>
<organism evidence="5 6">
    <name type="scientific">Bradyrhizobium lablabi</name>
    <dbReference type="NCBI Taxonomy" id="722472"/>
    <lineage>
        <taxon>Bacteria</taxon>
        <taxon>Pseudomonadati</taxon>
        <taxon>Pseudomonadota</taxon>
        <taxon>Alphaproteobacteria</taxon>
        <taxon>Hyphomicrobiales</taxon>
        <taxon>Nitrobacteraceae</taxon>
        <taxon>Bradyrhizobium</taxon>
    </lineage>
</organism>
<evidence type="ECO:0000256" key="3">
    <source>
        <dbReference type="ARBA" id="ARBA00023163"/>
    </source>
</evidence>
<keyword evidence="1" id="KW-0805">Transcription regulation</keyword>
<dbReference type="GO" id="GO:0003700">
    <property type="term" value="F:DNA-binding transcription factor activity"/>
    <property type="evidence" value="ECO:0007669"/>
    <property type="project" value="InterPro"/>
</dbReference>
<evidence type="ECO:0000256" key="1">
    <source>
        <dbReference type="ARBA" id="ARBA00023015"/>
    </source>
</evidence>
<dbReference type="Pfam" id="PF07729">
    <property type="entry name" value="FCD"/>
    <property type="match status" value="1"/>
</dbReference>
<comment type="caution">
    <text evidence="5">The sequence shown here is derived from an EMBL/GenBank/DDBJ whole genome shotgun (WGS) entry which is preliminary data.</text>
</comment>
<reference evidence="5 6" key="1">
    <citation type="submission" date="2014-03" db="EMBL/GenBank/DDBJ databases">
        <title>Bradyrhizobium valentinum sp. nov., isolated from effective nodules of Lupinus mariae-josephae, a lupine endemic of basic-lime soils in Eastern Spain.</title>
        <authorList>
            <person name="Duran D."/>
            <person name="Rey L."/>
            <person name="Navarro A."/>
            <person name="Busquets A."/>
            <person name="Imperial J."/>
            <person name="Ruiz-Argueso T."/>
        </authorList>
    </citation>
    <scope>NUCLEOTIDE SEQUENCE [LARGE SCALE GENOMIC DNA]</scope>
    <source>
        <strain evidence="5 6">CCBAU 23086</strain>
    </source>
</reference>
<dbReference type="InterPro" id="IPR036388">
    <property type="entry name" value="WH-like_DNA-bd_sf"/>
</dbReference>
<gene>
    <name evidence="5" type="ORF">CQ14_00305</name>
</gene>
<dbReference type="PRINTS" id="PR00035">
    <property type="entry name" value="HTHGNTR"/>
</dbReference>
<dbReference type="AlphaFoldDB" id="A0A0R3MSG6"/>
<dbReference type="Gene3D" id="1.20.120.530">
    <property type="entry name" value="GntR ligand-binding domain-like"/>
    <property type="match status" value="1"/>
</dbReference>
<evidence type="ECO:0000256" key="2">
    <source>
        <dbReference type="ARBA" id="ARBA00023125"/>
    </source>
</evidence>
<dbReference type="CDD" id="cd07377">
    <property type="entry name" value="WHTH_GntR"/>
    <property type="match status" value="1"/>
</dbReference>
<evidence type="ECO:0000313" key="6">
    <source>
        <dbReference type="Proteomes" id="UP000051660"/>
    </source>
</evidence>
<dbReference type="PANTHER" id="PTHR43537">
    <property type="entry name" value="TRANSCRIPTIONAL REGULATOR, GNTR FAMILY"/>
    <property type="match status" value="1"/>
</dbReference>
<dbReference type="RefSeq" id="WP_057859146.1">
    <property type="nucleotide sequence ID" value="NZ_LLYB01000071.1"/>
</dbReference>
<dbReference type="STRING" id="722472.SAMN05444321_4991"/>